<dbReference type="PANTHER" id="PTHR41795">
    <property type="entry name" value="EXOPOLYSACCHARIDE SYNTHESIS PROTEIN"/>
    <property type="match status" value="1"/>
</dbReference>
<keyword evidence="1" id="KW-0472">Membrane</keyword>
<dbReference type="OrthoDB" id="8635607at2"/>
<feature type="transmembrane region" description="Helical" evidence="1">
    <location>
        <begin position="44"/>
        <end position="72"/>
    </location>
</feature>
<reference evidence="2 3" key="1">
    <citation type="submission" date="2018-08" db="EMBL/GenBank/DDBJ databases">
        <title>Salinimonas sediminis sp. nov., a piezophilic bacterium isolated from a deep-sea sediment sample from the New Britain Trench.</title>
        <authorList>
            <person name="Cao J."/>
        </authorList>
    </citation>
    <scope>NUCLEOTIDE SEQUENCE [LARGE SCALE GENOMIC DNA]</scope>
    <source>
        <strain evidence="2 3">N102</strain>
    </source>
</reference>
<evidence type="ECO:0000313" key="3">
    <source>
        <dbReference type="Proteomes" id="UP000262073"/>
    </source>
</evidence>
<dbReference type="RefSeq" id="WP_108567190.1">
    <property type="nucleotide sequence ID" value="NZ_CP031769.1"/>
</dbReference>
<dbReference type="Pfam" id="PF06055">
    <property type="entry name" value="ExoD"/>
    <property type="match status" value="1"/>
</dbReference>
<dbReference type="PANTHER" id="PTHR41795:SF1">
    <property type="entry name" value="EXOPOLYSACCHARIDE SYNTHESIS PROTEIN"/>
    <property type="match status" value="1"/>
</dbReference>
<feature type="transmembrane region" description="Helical" evidence="1">
    <location>
        <begin position="123"/>
        <end position="142"/>
    </location>
</feature>
<evidence type="ECO:0000313" key="2">
    <source>
        <dbReference type="EMBL" id="AXR06879.1"/>
    </source>
</evidence>
<organism evidence="2 3">
    <name type="scientific">Salinimonas sediminis</name>
    <dbReference type="NCBI Taxonomy" id="2303538"/>
    <lineage>
        <taxon>Bacteria</taxon>
        <taxon>Pseudomonadati</taxon>
        <taxon>Pseudomonadota</taxon>
        <taxon>Gammaproteobacteria</taxon>
        <taxon>Alteromonadales</taxon>
        <taxon>Alteromonadaceae</taxon>
        <taxon>Alteromonas/Salinimonas group</taxon>
        <taxon>Salinimonas</taxon>
    </lineage>
</organism>
<proteinExistence type="predicted"/>
<keyword evidence="3" id="KW-1185">Reference proteome</keyword>
<sequence>MTNSTITGFLDKLVEDTERTVTVEDVVSTFKERGFGPLLMIPSLIALLPTGAIPGVPSICGITLFLVCIQLAAGRNHPWLPKALRERAIDHDKLQKAANKSRPYIKRMESLFRSRFTQLAEQPMRSIIAAFSGIVALCMIPLELMPFAAALPAGAIALTAIGITYRDGVVIAIGLIAQSCTGFLLYQVVTMV</sequence>
<dbReference type="KEGG" id="salm:D0Y50_11240"/>
<keyword evidence="1" id="KW-1133">Transmembrane helix</keyword>
<keyword evidence="1" id="KW-0812">Transmembrane</keyword>
<dbReference type="Proteomes" id="UP000262073">
    <property type="component" value="Chromosome"/>
</dbReference>
<dbReference type="AlphaFoldDB" id="A0A346NMX2"/>
<feature type="transmembrane region" description="Helical" evidence="1">
    <location>
        <begin position="170"/>
        <end position="189"/>
    </location>
</feature>
<dbReference type="PIRSF" id="PIRSF033239">
    <property type="entry name" value="ExoD"/>
    <property type="match status" value="1"/>
</dbReference>
<dbReference type="EMBL" id="CP031769">
    <property type="protein sequence ID" value="AXR06879.1"/>
    <property type="molecule type" value="Genomic_DNA"/>
</dbReference>
<name>A0A346NMX2_9ALTE</name>
<protein>
    <submittedName>
        <fullName evidence="2">Exopolysaccharide biosynthesis protein</fullName>
    </submittedName>
</protein>
<accession>A0A346NMX2</accession>
<evidence type="ECO:0000256" key="1">
    <source>
        <dbReference type="SAM" id="Phobius"/>
    </source>
</evidence>
<gene>
    <name evidence="2" type="ORF">D0Y50_11240</name>
</gene>
<dbReference type="InterPro" id="IPR010331">
    <property type="entry name" value="ExoD"/>
</dbReference>